<evidence type="ECO:0000256" key="3">
    <source>
        <dbReference type="ARBA" id="ARBA00022884"/>
    </source>
</evidence>
<dbReference type="EMBL" id="CP042239">
    <property type="protein sequence ID" value="QDX25765.1"/>
    <property type="molecule type" value="Genomic_DNA"/>
</dbReference>
<evidence type="ECO:0000313" key="5">
    <source>
        <dbReference type="Proteomes" id="UP000318055"/>
    </source>
</evidence>
<dbReference type="InterPro" id="IPR009967">
    <property type="entry name" value="Flagellum_FlbT"/>
</dbReference>
<evidence type="ECO:0000256" key="1">
    <source>
        <dbReference type="ARBA" id="ARBA00022491"/>
    </source>
</evidence>
<evidence type="ECO:0000256" key="2">
    <source>
        <dbReference type="ARBA" id="ARBA00022795"/>
    </source>
</evidence>
<name>A0A518RE69_9SPHN</name>
<dbReference type="KEGG" id="ssua:FPZ54_06845"/>
<proteinExistence type="predicted"/>
<dbReference type="GO" id="GO:0006402">
    <property type="term" value="P:mRNA catabolic process"/>
    <property type="evidence" value="ECO:0007669"/>
    <property type="project" value="InterPro"/>
</dbReference>
<keyword evidence="4" id="KW-0969">Cilium</keyword>
<dbReference type="GO" id="GO:1902209">
    <property type="term" value="P:negative regulation of bacterial-type flagellum assembly"/>
    <property type="evidence" value="ECO:0007669"/>
    <property type="project" value="InterPro"/>
</dbReference>
<evidence type="ECO:0000313" key="4">
    <source>
        <dbReference type="EMBL" id="QDX25765.1"/>
    </source>
</evidence>
<sequence>MLRISLRDGEALVVNGAMLRSKGRTELVIENKVALLRGREIMAPEEATSTARRLYFATMMAYLGDEPEAHKNQVIDELTLLIPAMTCDAGRAACVRFARLVAEGDYYRGLAACRTLIEFEGAALVPANEAA</sequence>
<keyword evidence="5" id="KW-1185">Reference proteome</keyword>
<keyword evidence="4" id="KW-0966">Cell projection</keyword>
<gene>
    <name evidence="4" type="ORF">FPZ54_06845</name>
</gene>
<accession>A0A518RE69</accession>
<dbReference type="OrthoDB" id="8561314at2"/>
<keyword evidence="4" id="KW-0282">Flagellum</keyword>
<organism evidence="4 5">
    <name type="scientific">Sphingomonas suaedae</name>
    <dbReference type="NCBI Taxonomy" id="2599297"/>
    <lineage>
        <taxon>Bacteria</taxon>
        <taxon>Pseudomonadati</taxon>
        <taxon>Pseudomonadota</taxon>
        <taxon>Alphaproteobacteria</taxon>
        <taxon>Sphingomonadales</taxon>
        <taxon>Sphingomonadaceae</taxon>
        <taxon>Sphingomonas</taxon>
    </lineage>
</organism>
<dbReference type="Proteomes" id="UP000318055">
    <property type="component" value="Chromosome"/>
</dbReference>
<dbReference type="Pfam" id="PF07378">
    <property type="entry name" value="FlbT"/>
    <property type="match status" value="1"/>
</dbReference>
<keyword evidence="3" id="KW-0694">RNA-binding</keyword>
<dbReference type="GO" id="GO:0048027">
    <property type="term" value="F:mRNA 5'-UTR binding"/>
    <property type="evidence" value="ECO:0007669"/>
    <property type="project" value="InterPro"/>
</dbReference>
<keyword evidence="1" id="KW-0678">Repressor</keyword>
<reference evidence="4 5" key="1">
    <citation type="submission" date="2019-07" db="EMBL/GenBank/DDBJ databases">
        <title>Sphingomonas alkalisoli sp. nov., isolated from rhizosphere soil of Suaedae salsa.</title>
        <authorList>
            <person name="Zhang H."/>
            <person name="Xu L."/>
            <person name="Zhang J.-X."/>
            <person name="Sun J.-Q."/>
        </authorList>
    </citation>
    <scope>NUCLEOTIDE SEQUENCE [LARGE SCALE GENOMIC DNA]</scope>
    <source>
        <strain evidence="4 5">XS-10</strain>
    </source>
</reference>
<dbReference type="RefSeq" id="WP_145845966.1">
    <property type="nucleotide sequence ID" value="NZ_CP042239.1"/>
</dbReference>
<protein>
    <submittedName>
        <fullName evidence="4">Flagellar biosynthesis repressor FlbT</fullName>
    </submittedName>
</protein>
<dbReference type="GO" id="GO:0044781">
    <property type="term" value="P:bacterial-type flagellum organization"/>
    <property type="evidence" value="ECO:0007669"/>
    <property type="project" value="UniProtKB-KW"/>
</dbReference>
<dbReference type="AlphaFoldDB" id="A0A518RE69"/>
<keyword evidence="2" id="KW-1005">Bacterial flagellum biogenesis</keyword>